<dbReference type="AlphaFoldDB" id="K8XGF9"/>
<evidence type="ECO:0000313" key="1">
    <source>
        <dbReference type="EMBL" id="EKT79881.1"/>
    </source>
</evidence>
<keyword evidence="1" id="KW-0223">Dioxygenase</keyword>
<keyword evidence="1" id="KW-0560">Oxidoreductase</keyword>
<gene>
    <name evidence="1" type="ORF">WSS_A25315</name>
</gene>
<dbReference type="Proteomes" id="UP000005951">
    <property type="component" value="Unassembled WGS sequence"/>
</dbReference>
<reference evidence="1 2" key="1">
    <citation type="journal article" date="2013" name="Genome Announc.">
        <title>Draft Genome Sequence of Rhodococcus opacus Strain M213 Shows a Diverse Catabolic Potential.</title>
        <authorList>
            <person name="Pathak A."/>
            <person name="Green S.J."/>
            <person name="Ogram A."/>
            <person name="Chauhan A."/>
        </authorList>
    </citation>
    <scope>NUCLEOTIDE SEQUENCE [LARGE SCALE GENOMIC DNA]</scope>
    <source>
        <strain evidence="1 2">M213</strain>
    </source>
</reference>
<dbReference type="GO" id="GO:0051213">
    <property type="term" value="F:dioxygenase activity"/>
    <property type="evidence" value="ECO:0007669"/>
    <property type="project" value="UniProtKB-KW"/>
</dbReference>
<protein>
    <submittedName>
        <fullName evidence="1">Hydroxyquinol 1,2-dioxygenase</fullName>
    </submittedName>
</protein>
<dbReference type="EMBL" id="AJYC02000076">
    <property type="protein sequence ID" value="EKT79881.1"/>
    <property type="molecule type" value="Genomic_DNA"/>
</dbReference>
<organism evidence="1 2">
    <name type="scientific">Rhodococcus opacus M213</name>
    <dbReference type="NCBI Taxonomy" id="1129896"/>
    <lineage>
        <taxon>Bacteria</taxon>
        <taxon>Bacillati</taxon>
        <taxon>Actinomycetota</taxon>
        <taxon>Actinomycetes</taxon>
        <taxon>Mycobacteriales</taxon>
        <taxon>Nocardiaceae</taxon>
        <taxon>Rhodococcus</taxon>
    </lineage>
</organism>
<name>K8XGF9_RHOOP</name>
<evidence type="ECO:0000313" key="2">
    <source>
        <dbReference type="Proteomes" id="UP000005951"/>
    </source>
</evidence>
<comment type="caution">
    <text evidence="1">The sequence shown here is derived from an EMBL/GenBank/DDBJ whole genome shotgun (WGS) entry which is preliminary data.</text>
</comment>
<accession>K8XGF9</accession>
<sequence length="46" mass="5197">MFGVKDSLIKDFVEQPPGTPTPDGRHIGDRNWARCEFDIVLAPEQI</sequence>
<proteinExistence type="predicted"/>